<sequence>MGEFTLQNRRDFVKRLGLGAFGVATLSSFDWLSVLDDLSKRDLVHLTVLHTNDMHSRIESFPSDHKKYPGQGGILAMGNMVNKVRDEVGDLLLLDAGDIFQGTPYFNEFGGELEFKLMSQLKYDCSTMGNHDFDNGLEGFDRMLKHADFPFVTSNYDFSDTILNGKTLPHTILFKKGLKIGVFGVGVAFDGLVSEKNYGTTKYLDPIKVANEKAAFLKQELKCNMVICLSHLGYDYKNTKVCDKDLAQQTDHISLIIGGHTHTFLPKAETYSNKSGKKVLVNQAGWSALSLGRVDFVFSKESGEIVENEYAEVYSKNYANFS</sequence>
<keyword evidence="2" id="KW-0547">Nucleotide-binding</keyword>
<dbReference type="RefSeq" id="WP_258540632.1">
    <property type="nucleotide sequence ID" value="NZ_OU015584.1"/>
</dbReference>
<feature type="domain" description="Calcineurin-like phosphoesterase" evidence="3">
    <location>
        <begin position="47"/>
        <end position="263"/>
    </location>
</feature>
<keyword evidence="2" id="KW-0378">Hydrolase</keyword>
<name>A0A916JLC4_9FLAO</name>
<dbReference type="GO" id="GO:0009166">
    <property type="term" value="P:nucleotide catabolic process"/>
    <property type="evidence" value="ECO:0007669"/>
    <property type="project" value="InterPro"/>
</dbReference>
<dbReference type="PANTHER" id="PTHR11575">
    <property type="entry name" value="5'-NUCLEOTIDASE-RELATED"/>
    <property type="match status" value="1"/>
</dbReference>
<dbReference type="GO" id="GO:0016788">
    <property type="term" value="F:hydrolase activity, acting on ester bonds"/>
    <property type="evidence" value="ECO:0007669"/>
    <property type="project" value="InterPro"/>
</dbReference>
<accession>A0A916JLC4</accession>
<evidence type="ECO:0000256" key="1">
    <source>
        <dbReference type="ARBA" id="ARBA00006654"/>
    </source>
</evidence>
<gene>
    <name evidence="4" type="primary">yfkN</name>
    <name evidence="4" type="ORF">CRYO30217_00396</name>
</gene>
<evidence type="ECO:0000313" key="4">
    <source>
        <dbReference type="EMBL" id="CAG5077470.1"/>
    </source>
</evidence>
<dbReference type="InterPro" id="IPR004843">
    <property type="entry name" value="Calcineurin-like_PHP"/>
</dbReference>
<dbReference type="Pfam" id="PF00149">
    <property type="entry name" value="Metallophos"/>
    <property type="match status" value="1"/>
</dbReference>
<organism evidence="4 5">
    <name type="scientific">Parvicella tangerina</name>
    <dbReference type="NCBI Taxonomy" id="2829795"/>
    <lineage>
        <taxon>Bacteria</taxon>
        <taxon>Pseudomonadati</taxon>
        <taxon>Bacteroidota</taxon>
        <taxon>Flavobacteriia</taxon>
        <taxon>Flavobacteriales</taxon>
        <taxon>Parvicellaceae</taxon>
        <taxon>Parvicella</taxon>
    </lineage>
</organism>
<dbReference type="GO" id="GO:0046872">
    <property type="term" value="F:metal ion binding"/>
    <property type="evidence" value="ECO:0007669"/>
    <property type="project" value="InterPro"/>
</dbReference>
<dbReference type="Proteomes" id="UP000683507">
    <property type="component" value="Chromosome"/>
</dbReference>
<evidence type="ECO:0000313" key="5">
    <source>
        <dbReference type="Proteomes" id="UP000683507"/>
    </source>
</evidence>
<dbReference type="Gene3D" id="3.60.21.10">
    <property type="match status" value="1"/>
</dbReference>
<dbReference type="PROSITE" id="PS00785">
    <property type="entry name" value="5_NUCLEOTIDASE_1"/>
    <property type="match status" value="1"/>
</dbReference>
<evidence type="ECO:0000259" key="3">
    <source>
        <dbReference type="Pfam" id="PF00149"/>
    </source>
</evidence>
<dbReference type="GO" id="GO:0000166">
    <property type="term" value="F:nucleotide binding"/>
    <property type="evidence" value="ECO:0007669"/>
    <property type="project" value="UniProtKB-KW"/>
</dbReference>
<dbReference type="InterPro" id="IPR029052">
    <property type="entry name" value="Metallo-depent_PP-like"/>
</dbReference>
<keyword evidence="5" id="KW-1185">Reference proteome</keyword>
<dbReference type="InterPro" id="IPR006179">
    <property type="entry name" value="5_nucleotidase/apyrase"/>
</dbReference>
<dbReference type="PANTHER" id="PTHR11575:SF24">
    <property type="entry name" value="5'-NUCLEOTIDASE"/>
    <property type="match status" value="1"/>
</dbReference>
<dbReference type="EMBL" id="OU015584">
    <property type="protein sequence ID" value="CAG5077470.1"/>
    <property type="molecule type" value="Genomic_DNA"/>
</dbReference>
<protein>
    <submittedName>
        <fullName evidence="4">Trifunctional nucleotide phosphoesterase protein YfkN</fullName>
    </submittedName>
</protein>
<dbReference type="AlphaFoldDB" id="A0A916JLC4"/>
<dbReference type="InterPro" id="IPR006146">
    <property type="entry name" value="5'-Nucleotdase_CS"/>
</dbReference>
<dbReference type="SUPFAM" id="SSF56300">
    <property type="entry name" value="Metallo-dependent phosphatases"/>
    <property type="match status" value="1"/>
</dbReference>
<reference evidence="4" key="1">
    <citation type="submission" date="2021-04" db="EMBL/GenBank/DDBJ databases">
        <authorList>
            <person name="Rodrigo-Torres L."/>
            <person name="Arahal R. D."/>
            <person name="Lucena T."/>
        </authorList>
    </citation>
    <scope>NUCLEOTIDE SEQUENCE</scope>
    <source>
        <strain evidence="4">AS29M-1</strain>
    </source>
</reference>
<comment type="similarity">
    <text evidence="1 2">Belongs to the 5'-nucleotidase family.</text>
</comment>
<proteinExistence type="inferred from homology"/>
<evidence type="ECO:0000256" key="2">
    <source>
        <dbReference type="RuleBase" id="RU362119"/>
    </source>
</evidence>
<dbReference type="KEGG" id="ptan:CRYO30217_00396"/>
<dbReference type="PRINTS" id="PR01607">
    <property type="entry name" value="APYRASEFAMLY"/>
</dbReference>